<comment type="caution">
    <text evidence="2">The sequence shown here is derived from an EMBL/GenBank/DDBJ whole genome shotgun (WGS) entry which is preliminary data.</text>
</comment>
<dbReference type="Gene3D" id="2.60.40.10">
    <property type="entry name" value="Immunoglobulins"/>
    <property type="match status" value="3"/>
</dbReference>
<dbReference type="InterPro" id="IPR013783">
    <property type="entry name" value="Ig-like_fold"/>
</dbReference>
<dbReference type="RefSeq" id="WP_111652016.1">
    <property type="nucleotide sequence ID" value="NZ_JACHWI010000004.1"/>
</dbReference>
<proteinExistence type="predicted"/>
<evidence type="ECO:0000256" key="1">
    <source>
        <dbReference type="SAM" id="SignalP"/>
    </source>
</evidence>
<feature type="signal peptide" evidence="1">
    <location>
        <begin position="1"/>
        <end position="26"/>
    </location>
</feature>
<keyword evidence="1" id="KW-0732">Signal</keyword>
<dbReference type="OrthoDB" id="3284286at2"/>
<dbReference type="GO" id="GO:0005975">
    <property type="term" value="P:carbohydrate metabolic process"/>
    <property type="evidence" value="ECO:0007669"/>
    <property type="project" value="UniProtKB-ARBA"/>
</dbReference>
<gene>
    <name evidence="2" type="ORF">B0I29_114157</name>
</gene>
<name>A0A327Z788_9ACTN</name>
<reference evidence="2 3" key="1">
    <citation type="submission" date="2018-06" db="EMBL/GenBank/DDBJ databases">
        <title>Genomic Encyclopedia of Type Strains, Phase III (KMG-III): the genomes of soil and plant-associated and newly described type strains.</title>
        <authorList>
            <person name="Whitman W."/>
        </authorList>
    </citation>
    <scope>NUCLEOTIDE SEQUENCE [LARGE SCALE GENOMIC DNA]</scope>
    <source>
        <strain evidence="2 3">CGMCC 4.7090</strain>
    </source>
</reference>
<dbReference type="Proteomes" id="UP000249341">
    <property type="component" value="Unassembled WGS sequence"/>
</dbReference>
<keyword evidence="3" id="KW-1185">Reference proteome</keyword>
<evidence type="ECO:0000313" key="3">
    <source>
        <dbReference type="Proteomes" id="UP000249341"/>
    </source>
</evidence>
<dbReference type="EMBL" id="QLMJ01000014">
    <property type="protein sequence ID" value="RAK31907.1"/>
    <property type="molecule type" value="Genomic_DNA"/>
</dbReference>
<evidence type="ECO:0000313" key="2">
    <source>
        <dbReference type="EMBL" id="RAK31907.1"/>
    </source>
</evidence>
<accession>A0A327Z788</accession>
<organism evidence="2 3">
    <name type="scientific">Actinoplanes lutulentus</name>
    <dbReference type="NCBI Taxonomy" id="1287878"/>
    <lineage>
        <taxon>Bacteria</taxon>
        <taxon>Bacillati</taxon>
        <taxon>Actinomycetota</taxon>
        <taxon>Actinomycetes</taxon>
        <taxon>Micromonosporales</taxon>
        <taxon>Micromonosporaceae</taxon>
        <taxon>Actinoplanes</taxon>
    </lineage>
</organism>
<dbReference type="AlphaFoldDB" id="A0A327Z788"/>
<sequence>MGPLRIAAAAAISGTLILAGGTPAFADDISPTVVDSGITAGLIGVQPTITSTVSDDVAVVRVEIWSGRIRLAGTPDGTWTTVTLRPYLAGLRGPMVDLTVKAFDAAGNVGTSTTSVFLDQDLPTATFSPKLGSALRGKATITLSGVSGDVTSATLIERDTKRELGRFAGTSPTLVWDTAGQADYPVIMLTDQAGNEQGFHTVYHVDNEAPVIGGLRWDRTWGSGTLQVPSGRAGGSGRFEASISDETSIRRTEFWVDGKLVSTTGQWNSGSLNRAAAVEVKAWDLAGNTASRKYSIVVDNTGPSIKSVAPANGKLIRGSKLTSTVTATDPSGLLQAQLSGAGVDRSAPFSSTIAAGKDGKRTLTWTVWDRAGNPTVVRRTVIVDNTKASLKVTKAPKNKAKVKGTVKITASASDKNGVARVELLVNGKVVAVDKKAAYKFSVNTKKYGKKIKIQLRAYDKTGNVTTTSTRTWYRK</sequence>
<protein>
    <submittedName>
        <fullName evidence="2">Ig-like protein group 3</fullName>
    </submittedName>
</protein>
<dbReference type="Pfam" id="PF17957">
    <property type="entry name" value="Big_7"/>
    <property type="match status" value="1"/>
</dbReference>
<feature type="chain" id="PRO_5016283399" evidence="1">
    <location>
        <begin position="27"/>
        <end position="475"/>
    </location>
</feature>